<dbReference type="EMBL" id="AOHC02000042">
    <property type="protein sequence ID" value="EMY76651.1"/>
    <property type="molecule type" value="Genomic_DNA"/>
</dbReference>
<gene>
    <name evidence="1" type="ORF">LEP1GSC060_0338</name>
</gene>
<evidence type="ECO:0000313" key="2">
    <source>
        <dbReference type="Proteomes" id="UP000012313"/>
    </source>
</evidence>
<comment type="caution">
    <text evidence="1">The sequence shown here is derived from an EMBL/GenBank/DDBJ whole genome shotgun (WGS) entry which is preliminary data.</text>
</comment>
<organism evidence="1 2">
    <name type="scientific">Leptospira weilii serovar Ranarum str. ICFT</name>
    <dbReference type="NCBI Taxonomy" id="1218598"/>
    <lineage>
        <taxon>Bacteria</taxon>
        <taxon>Pseudomonadati</taxon>
        <taxon>Spirochaetota</taxon>
        <taxon>Spirochaetia</taxon>
        <taxon>Leptospirales</taxon>
        <taxon>Leptospiraceae</taxon>
        <taxon>Leptospira</taxon>
    </lineage>
</organism>
<dbReference type="Proteomes" id="UP000012313">
    <property type="component" value="Unassembled WGS sequence"/>
</dbReference>
<keyword evidence="2" id="KW-1185">Reference proteome</keyword>
<name>N1W8V5_9LEPT</name>
<evidence type="ECO:0000313" key="1">
    <source>
        <dbReference type="EMBL" id="EMY76651.1"/>
    </source>
</evidence>
<reference evidence="1" key="1">
    <citation type="submission" date="2013-03" db="EMBL/GenBank/DDBJ databases">
        <authorList>
            <person name="Harkins D.M."/>
            <person name="Durkin A.S."/>
            <person name="Brinkac L.M."/>
            <person name="Haft D.H."/>
            <person name="Selengut J.D."/>
            <person name="Sanka R."/>
            <person name="DePew J."/>
            <person name="Purushe J."/>
            <person name="Hartskeerl R.A."/>
            <person name="Ahmed A."/>
            <person name="van der Linden H."/>
            <person name="Goris M.G.A."/>
            <person name="Vinetz J.M."/>
            <person name="Sutton G.G."/>
            <person name="Nierman W.C."/>
            <person name="Fouts D.E."/>
        </authorList>
    </citation>
    <scope>NUCLEOTIDE SEQUENCE [LARGE SCALE GENOMIC DNA]</scope>
    <source>
        <strain evidence="1">ICFT</strain>
    </source>
</reference>
<dbReference type="AlphaFoldDB" id="N1W8V5"/>
<protein>
    <submittedName>
        <fullName evidence="1">Uncharacterized protein</fullName>
    </submittedName>
</protein>
<proteinExistence type="predicted"/>
<sequence>MKESIERFFFYHLYNERFCKKIPKNLLNPKASKRMDKRIISRPRSDSH</sequence>
<accession>N1W8V5</accession>